<evidence type="ECO:0000313" key="5">
    <source>
        <dbReference type="EMBL" id="SEB30682.1"/>
    </source>
</evidence>
<dbReference type="InterPro" id="IPR011050">
    <property type="entry name" value="Pectin_lyase_fold/virulence"/>
</dbReference>
<dbReference type="PROSITE" id="PS51762">
    <property type="entry name" value="GH16_2"/>
    <property type="match status" value="1"/>
</dbReference>
<accession>A0A1H4IBN7</accession>
<evidence type="ECO:0000256" key="2">
    <source>
        <dbReference type="SAM" id="SignalP"/>
    </source>
</evidence>
<dbReference type="GO" id="GO:0005975">
    <property type="term" value="P:carbohydrate metabolic process"/>
    <property type="evidence" value="ECO:0007669"/>
    <property type="project" value="InterPro"/>
</dbReference>
<dbReference type="EMBL" id="FNST01000001">
    <property type="protein sequence ID" value="SEB30682.1"/>
    <property type="molecule type" value="Genomic_DNA"/>
</dbReference>
<dbReference type="Gene3D" id="2.60.120.260">
    <property type="entry name" value="Galactose-binding domain-like"/>
    <property type="match status" value="2"/>
</dbReference>
<dbReference type="SUPFAM" id="SSF49785">
    <property type="entry name" value="Galactose-binding domain-like"/>
    <property type="match status" value="2"/>
</dbReference>
<keyword evidence="5" id="KW-0378">Hydrolase</keyword>
<dbReference type="Pfam" id="PF14592">
    <property type="entry name" value="Chondroitinas_B"/>
    <property type="match status" value="1"/>
</dbReference>
<evidence type="ECO:0000259" key="3">
    <source>
        <dbReference type="PROSITE" id="PS50022"/>
    </source>
</evidence>
<dbReference type="InterPro" id="IPR006626">
    <property type="entry name" value="PbH1"/>
</dbReference>
<dbReference type="InterPro" id="IPR059226">
    <property type="entry name" value="Choice_anch_Q_dom"/>
</dbReference>
<dbReference type="Pfam" id="PF08787">
    <property type="entry name" value="Alginate_lyase2"/>
    <property type="match status" value="1"/>
</dbReference>
<feature type="region of interest" description="Disordered" evidence="1">
    <location>
        <begin position="642"/>
        <end position="691"/>
    </location>
</feature>
<dbReference type="SUPFAM" id="SSF49899">
    <property type="entry name" value="Concanavalin A-like lectins/glucanases"/>
    <property type="match status" value="2"/>
</dbReference>
<dbReference type="InterPro" id="IPR013320">
    <property type="entry name" value="ConA-like_dom_sf"/>
</dbReference>
<dbReference type="Proteomes" id="UP000198609">
    <property type="component" value="Unassembled WGS sequence"/>
</dbReference>
<dbReference type="InterPro" id="IPR000421">
    <property type="entry name" value="FA58C"/>
</dbReference>
<dbReference type="GO" id="GO:0005737">
    <property type="term" value="C:cytoplasm"/>
    <property type="evidence" value="ECO:0007669"/>
    <property type="project" value="TreeGrafter"/>
</dbReference>
<protein>
    <submittedName>
        <fullName evidence="5">Glycosyl hydrolases family 16</fullName>
    </submittedName>
</protein>
<sequence length="1258" mass="134935">MRRMFHALLVGAVAVGVSGVFHPVASAADTPPLEVKSVTASADDGNVPANTLDNDLSTRWSAEGDGAWIRYDLGSAQTVGSVSVAWHQGDSRKSTFDVQLSADGSSWTTVLKRKASSGTTREQQNHDFADASARYVRIVGHGNTSNDWTSITETDINGADGGGDDGGGGSCAYPADVLDLTDWYMGLPVGEEESPTNVYQPELATYANDPWFTTADDCAAVRFRAPVNGVTTSGSKYPRSELREMTDSGETKASWSSTSGTHTMVIDQAITDLPEETPNVVAGQIHDASDDVSVFRLEGSKLYITDGDEKHKLVTDDYVLGTRFQAKFVVSDGKIKAYYNGELQTTLSKSFSGAYFKAGAYTQANCDNSEPCSDGNYGQVKIYGLNVTHGDDGGDEGGDDGGDGDSTEAAERYGWGTPLPISDEFDYTGAVDPDKWAVPTGEVGGTQGCWEGHDENGRRCAKNSTVADGILTMRGEANGDTGWLRQQRDAQYGRWEIRSRPRNTGSDGELYHVLHLIWPTAGNRLENGEYDWVENSDPESECLTAFLHYPKSPSDKKEHREVCSVDMTQWHNFAFEWTPDALVGYVDGVEWFRESGGADADRGDIQTMPSGHLNLQLDNFTGDSGLRPAVLEVDWVRTYDIEPAGEDPTDPTDPGDPGDPGGDSPVQVANVSASADDGNVPANTLDNDLSTRWSAEGDGAWIRYDLGSAQTVGSASVAWHQGDSRKNTFDVQLSDDGSSWKTVLERKTSSGGTREQQKYDFADASARYVRIVGHGNTSNDWTSITETDIYGADGSGGGDDGGDGDDGEQSPARTVRVADSDELKSAFGDARAGDRIVLADGTYAIGKMTGKNGTAAEPITVVAENRGKAVIDDGQLEVADSSYVTFEGLKFTNSDTLKITSSNNVRLTRNHFRLTEESSLKWVIIQGANSHHNRIDHNLFEEKHQLGNFITVDGSATEQSHHDRIDHNYFRDIGPRADNEMEAIRVGWSGISQSSGFTVVESNLFENCDGDPEIVSVKSNDNIVRYNTFRSSQGVLSQRHGNRGEFYGNFFLGRGKAGTGGIRIYGQDHKVYNNYFEGLTGTGHDAALQIDGGDVDTSGALSAHWRVYRATVVNNTFVNNVSNIEIGANYKLPPVDSVIADNVVTGSRGKLINEVRKPEGMAYAGNIAWPTGSATVGVSVPSDSVRAVDPLLASDGSLYRIGAGSPAIDTGTGDHAFVTDDMDGQARVGGVDVGADERSSSTATRAPLSATDVGPGAV</sequence>
<dbReference type="InterPro" id="IPR000757">
    <property type="entry name" value="Beta-glucanase-like"/>
</dbReference>
<dbReference type="PANTHER" id="PTHR46306">
    <property type="entry name" value="BTB/POZ DOMAIN-CONTAINING PROTEIN 9"/>
    <property type="match status" value="1"/>
</dbReference>
<proteinExistence type="predicted"/>
<feature type="region of interest" description="Disordered" evidence="1">
    <location>
        <begin position="388"/>
        <end position="411"/>
    </location>
</feature>
<dbReference type="PROSITE" id="PS50022">
    <property type="entry name" value="FA58C_3"/>
    <property type="match status" value="2"/>
</dbReference>
<reference evidence="6" key="1">
    <citation type="submission" date="2016-10" db="EMBL/GenBank/DDBJ databases">
        <authorList>
            <person name="Varghese N."/>
            <person name="Submissions S."/>
        </authorList>
    </citation>
    <scope>NUCLEOTIDE SEQUENCE [LARGE SCALE GENOMIC DNA]</scope>
    <source>
        <strain evidence="6">DSM 40318</strain>
    </source>
</reference>
<dbReference type="Gene3D" id="2.60.120.200">
    <property type="match status" value="2"/>
</dbReference>
<dbReference type="RefSeq" id="WP_244320544.1">
    <property type="nucleotide sequence ID" value="NZ_FNST01000001.1"/>
</dbReference>
<dbReference type="SMART" id="SM00710">
    <property type="entry name" value="PbH1"/>
    <property type="match status" value="5"/>
</dbReference>
<dbReference type="InterPro" id="IPR039513">
    <property type="entry name" value="PL-6"/>
</dbReference>
<evidence type="ECO:0000256" key="1">
    <source>
        <dbReference type="SAM" id="MobiDB-lite"/>
    </source>
</evidence>
<dbReference type="NCBIfam" id="NF041518">
    <property type="entry name" value="choice_anch_Q"/>
    <property type="match status" value="1"/>
</dbReference>
<dbReference type="Pfam" id="PF00754">
    <property type="entry name" value="F5_F8_type_C"/>
    <property type="match status" value="2"/>
</dbReference>
<dbReference type="InterPro" id="IPR008979">
    <property type="entry name" value="Galactose-bd-like_sf"/>
</dbReference>
<dbReference type="Gene3D" id="2.160.20.10">
    <property type="entry name" value="Single-stranded right-handed beta-helix, Pectin lyase-like"/>
    <property type="match status" value="1"/>
</dbReference>
<feature type="compositionally biased region" description="Polar residues" evidence="1">
    <location>
        <begin position="681"/>
        <end position="691"/>
    </location>
</feature>
<feature type="domain" description="GH16" evidence="4">
    <location>
        <begin position="412"/>
        <end position="644"/>
    </location>
</feature>
<keyword evidence="6" id="KW-1185">Reference proteome</keyword>
<feature type="signal peptide" evidence="2">
    <location>
        <begin position="1"/>
        <end position="27"/>
    </location>
</feature>
<feature type="domain" description="F5/8 type C" evidence="3">
    <location>
        <begin position="20"/>
        <end position="159"/>
    </location>
</feature>
<dbReference type="InterPro" id="IPR052407">
    <property type="entry name" value="BTB_POZ_domain_cont_9"/>
</dbReference>
<name>A0A1H4IBN7_STRMJ</name>
<dbReference type="InterPro" id="IPR012334">
    <property type="entry name" value="Pectin_lyas_fold"/>
</dbReference>
<feature type="region of interest" description="Disordered" evidence="1">
    <location>
        <begin position="1234"/>
        <end position="1258"/>
    </location>
</feature>
<dbReference type="SUPFAM" id="SSF51126">
    <property type="entry name" value="Pectin lyase-like"/>
    <property type="match status" value="1"/>
</dbReference>
<evidence type="ECO:0000313" key="6">
    <source>
        <dbReference type="Proteomes" id="UP000198609"/>
    </source>
</evidence>
<organism evidence="5 6">
    <name type="scientific">Streptomyces melanosporofaciens</name>
    <dbReference type="NCBI Taxonomy" id="67327"/>
    <lineage>
        <taxon>Bacteria</taxon>
        <taxon>Bacillati</taxon>
        <taxon>Actinomycetota</taxon>
        <taxon>Actinomycetes</taxon>
        <taxon>Kitasatosporales</taxon>
        <taxon>Streptomycetaceae</taxon>
        <taxon>Streptomyces</taxon>
        <taxon>Streptomyces violaceusniger group</taxon>
    </lineage>
</organism>
<dbReference type="InterPro" id="IPR014895">
    <property type="entry name" value="Alginate_lyase_2"/>
</dbReference>
<gene>
    <name evidence="5" type="ORF">SAMN04490356_0270</name>
</gene>
<dbReference type="CDD" id="cd14251">
    <property type="entry name" value="PL-6"/>
    <property type="match status" value="1"/>
</dbReference>
<feature type="domain" description="F5/8 type C" evidence="3">
    <location>
        <begin position="649"/>
        <end position="792"/>
    </location>
</feature>
<evidence type="ECO:0000259" key="4">
    <source>
        <dbReference type="PROSITE" id="PS51762"/>
    </source>
</evidence>
<feature type="region of interest" description="Disordered" evidence="1">
    <location>
        <begin position="787"/>
        <end position="816"/>
    </location>
</feature>
<dbReference type="GO" id="GO:0004553">
    <property type="term" value="F:hydrolase activity, hydrolyzing O-glycosyl compounds"/>
    <property type="evidence" value="ECO:0007669"/>
    <property type="project" value="InterPro"/>
</dbReference>
<dbReference type="CDD" id="cd00413">
    <property type="entry name" value="Glyco_hydrolase_16"/>
    <property type="match status" value="1"/>
</dbReference>
<feature type="chain" id="PRO_5011547437" evidence="2">
    <location>
        <begin position="28"/>
        <end position="1258"/>
    </location>
</feature>
<feature type="compositionally biased region" description="Acidic residues" evidence="1">
    <location>
        <begin position="393"/>
        <end position="408"/>
    </location>
</feature>
<dbReference type="PANTHER" id="PTHR46306:SF1">
    <property type="entry name" value="BTB_POZ DOMAIN-CONTAINING PROTEIN 9"/>
    <property type="match status" value="1"/>
</dbReference>
<dbReference type="AlphaFoldDB" id="A0A1H4IBN7"/>
<keyword evidence="2" id="KW-0732">Signal</keyword>